<dbReference type="Gene3D" id="2.40.128.150">
    <property type="entry name" value="Cysteine proteinases"/>
    <property type="match status" value="1"/>
</dbReference>
<comment type="similarity">
    <text evidence="1">Belongs to the arylamine N-acetyltransferase family.</text>
</comment>
<dbReference type="Proteomes" id="UP000646749">
    <property type="component" value="Unassembled WGS sequence"/>
</dbReference>
<proteinExistence type="inferred from homology"/>
<comment type="caution">
    <text evidence="2">The sequence shown here is derived from an EMBL/GenBank/DDBJ whole genome shotgun (WGS) entry which is preliminary data.</text>
</comment>
<dbReference type="Gene3D" id="3.30.2140.10">
    <property type="entry name" value="Arylamine N-acetyltransferase"/>
    <property type="match status" value="1"/>
</dbReference>
<organism evidence="2 3">
    <name type="scientific">Plantactinospora endophytica</name>
    <dbReference type="NCBI Taxonomy" id="673535"/>
    <lineage>
        <taxon>Bacteria</taxon>
        <taxon>Bacillati</taxon>
        <taxon>Actinomycetota</taxon>
        <taxon>Actinomycetes</taxon>
        <taxon>Micromonosporales</taxon>
        <taxon>Micromonosporaceae</taxon>
        <taxon>Plantactinospora</taxon>
    </lineage>
</organism>
<evidence type="ECO:0000256" key="1">
    <source>
        <dbReference type="ARBA" id="ARBA00006547"/>
    </source>
</evidence>
<dbReference type="InterPro" id="IPR038765">
    <property type="entry name" value="Papain-like_cys_pep_sf"/>
</dbReference>
<dbReference type="SUPFAM" id="SSF54001">
    <property type="entry name" value="Cysteine proteinases"/>
    <property type="match status" value="1"/>
</dbReference>
<dbReference type="EMBL" id="BONW01000001">
    <property type="protein sequence ID" value="GIG85654.1"/>
    <property type="molecule type" value="Genomic_DNA"/>
</dbReference>
<sequence length="302" mass="32891">MISMSSTAADPWRPSALADEVVTAYLRRLGLDPMAERAERPSVAQLHRLHAAHVERVPYETVWIALGERRELDPVAAAGYLVAGRGGYCYQLNGAFSALLTTLGYPVTWHRAGVQGQPGDSVGDSGNHLALTTVLDGQGWWLDTGLGDGPLDPVPLVAGAFGPDDRFRLRPSDSVPGGWRFDHEPGGSFAGMDFSTAATGPTSDLRDKHVELSTSPTSGMVRVVTAQRRTPTGVQGIRGLVLSERPVAGSATVRQLSGYAEWRAVLREVFHLPLDDVPEERLRQVWQRIEADHAAWERDRRS</sequence>
<accession>A0ABQ4DT93</accession>
<reference evidence="2 3" key="1">
    <citation type="submission" date="2021-01" db="EMBL/GenBank/DDBJ databases">
        <title>Whole genome shotgun sequence of Plantactinospora endophytica NBRC 110450.</title>
        <authorList>
            <person name="Komaki H."/>
            <person name="Tamura T."/>
        </authorList>
    </citation>
    <scope>NUCLEOTIDE SEQUENCE [LARGE SCALE GENOMIC DNA]</scope>
    <source>
        <strain evidence="2 3">NBRC 110450</strain>
    </source>
</reference>
<dbReference type="PANTHER" id="PTHR11786">
    <property type="entry name" value="N-HYDROXYARYLAMINE O-ACETYLTRANSFERASE"/>
    <property type="match status" value="1"/>
</dbReference>
<name>A0ABQ4DT93_9ACTN</name>
<protein>
    <submittedName>
        <fullName evidence="2">Arylamine N-acetyltransferase</fullName>
    </submittedName>
</protein>
<keyword evidence="3" id="KW-1185">Reference proteome</keyword>
<gene>
    <name evidence="2" type="primary">nat</name>
    <name evidence="2" type="ORF">Pen02_05900</name>
</gene>
<dbReference type="InterPro" id="IPR001447">
    <property type="entry name" value="Arylamine_N-AcTrfase"/>
</dbReference>
<evidence type="ECO:0000313" key="3">
    <source>
        <dbReference type="Proteomes" id="UP000646749"/>
    </source>
</evidence>
<dbReference type="PANTHER" id="PTHR11786:SF0">
    <property type="entry name" value="ARYLAMINE N-ACETYLTRANSFERASE 4-RELATED"/>
    <property type="match status" value="1"/>
</dbReference>
<dbReference type="Pfam" id="PF00797">
    <property type="entry name" value="Acetyltransf_2"/>
    <property type="match status" value="1"/>
</dbReference>
<evidence type="ECO:0000313" key="2">
    <source>
        <dbReference type="EMBL" id="GIG85654.1"/>
    </source>
</evidence>